<proteinExistence type="predicted"/>
<evidence type="ECO:0000256" key="1">
    <source>
        <dbReference type="SAM" id="MobiDB-lite"/>
    </source>
</evidence>
<evidence type="ECO:0000313" key="2">
    <source>
        <dbReference type="EMBL" id="SBW00450.1"/>
    </source>
</evidence>
<reference evidence="2" key="1">
    <citation type="submission" date="2016-04" db="EMBL/GenBank/DDBJ databases">
        <authorList>
            <person name="Evans L.H."/>
            <person name="Alamgir A."/>
            <person name="Owens N."/>
            <person name="Weber N.D."/>
            <person name="Virtaneva K."/>
            <person name="Barbian K."/>
            <person name="Babar A."/>
            <person name="Rosenke K."/>
        </authorList>
    </citation>
    <scope>NUCLEOTIDE SEQUENCE</scope>
    <source>
        <strain evidence="2">86</strain>
    </source>
</reference>
<dbReference type="EMBL" id="FLUQ01000001">
    <property type="protein sequence ID" value="SBW00450.1"/>
    <property type="molecule type" value="Genomic_DNA"/>
</dbReference>
<feature type="region of interest" description="Disordered" evidence="1">
    <location>
        <begin position="313"/>
        <end position="355"/>
    </location>
</feature>
<accession>A0A212JM07</accession>
<sequence length="1645" mass="164395">MNMHVLSAPVAGQVSTLVYTPEEALELHFDANAATFARDGGNLILTFANGGQIVVPGFFEGGSLPSITLPDGTTLNSGDFLKSMNPDMEIETAAGPAVAAHSADSSGTGEYADGAGELLGGVDRLGSLGTDQWTMNAPEAELPLAAGTALSGAVSGAGTDNAGTDGSGNGGSTEPVGYIARAVLYQTKDGATDTVRFYLMDADGRPVKAEGGELDGNAPVSANGLIDTDAIIRNADGSFSFGLSEAGKAALADALAAAGGDYAKAANLFDYITFTYDGRAYTMQVVINASGSYVPSDADADRAPAAAFYGEWHSETTGTGQGSRETGAGNDEVWLDNGTATAMHGGSRETGAGDDAVHAKGSIRADVAGQSNAVHLGSGDNSLDVSQHLWAQSGGVNAVTAGNGTDSVDIKGWVFASQGGKNTVDTGAGENDLLHVGSRVYAEYDGSSNSLKTGGTLKADADVYAANNGMNALESGATLAVGTNVEAGTGGQNGLSGGDVTVGGYVYANTAHNTLESKGDMTVGGLVDAWYTGSNSLKSGGDMTVGGRVYAVNGENTLESDGRLTVKGNVESWYANGKNTLTGDTDVEIGGAVNARKGGENTVTAENTLTVKGQVYADSDATNGAGKNTLRAEGDITVGNGVMATQAGAKNTFESKGDVTLNAADNALAAMYGGSGAVDAEGNVVINAVGTGTGETDAVYSYDTGSSIVVNAGEGITVNATGSATNSRAIAVHGMNGGDVTLTAHAGDIELNATSADGKSAWGIYGSKVLSLNAEDGDVRMDINGGNEAVGIYGTADIKAKNTVDIQVDATSGIITSGAYGAQGLHVHGQSGVTIDAADVSIRAGNTGGDAAAIYTYDRSNAGITASGHVDLAAASGGAGIAYGMRIDRPNAGKTTGTTVKGDTVSVTADGSASTGNTFAMHAKGVNYDINATAAEKSSQLYAATNKIVAAGEGEAVKITAVGGTGSVTGMYAGGGDTSWGTDITAANKISSAGSVTVEAGGERSFMARGLDAFMNAGNFIDAADGVTVNVDGWRQSLGLAAGGGYGGALNKVNAGGDITINAGTQAGTLYAVGVQATDWAVNDLKAKGDIIINADAQLRNPNYDVESRGVQVMYKGVNKLSAEGDITITATTETARGGTRGVFADTGANTLTAAGAVTITAEGGHYGRGVEAFQPGAVNTIKGNGVTITSITSQDAVGVGASSQGKNTITSTGDLSITAGRPGAVANGTDIGDRAMGVWAFLNGSNTLEAKGAVDITAQYGYTTSGVRAEGCANTVTGGSVAISAVGGTNTSYGMAAKDGGTNLVKGHVGLGVVVTITATAGATGQALALWANGGGSVNRIQGSSVTNTADVISLVGGMHAGNGGVNLVQTGSGRDTVSVTGDITGSGNRIETGAGDDVISLHGHVQAGALTIIAGSGDHDTLVLIAPDADSFRHYYEGWLQDLGGKGMIDSMGIDAVTVRLDDAAGVNADLGDLGWLHSYLPNLTQVETGAGDDVLRLGTVADLTVLMGDGDDWLSLDAASLGNVLDGGAGHDVLHLTVDGQSDVAGQAESFFGQNTISGFESVLLDMTNGGRDTLSIDQLLGNGLPGGADLFIKGDQADQIVSSGTWTVDESSVVTVGGTDYHAWTNEDAQTVYMEIGLSFM</sequence>
<name>A0A212JM07_9DELT</name>
<feature type="compositionally biased region" description="Polar residues" evidence="1">
    <location>
        <begin position="315"/>
        <end position="324"/>
    </location>
</feature>
<gene>
    <name evidence="2" type="ORF">KL86DPRO_11786</name>
</gene>
<dbReference type="Gene3D" id="2.160.20.160">
    <property type="match status" value="1"/>
</dbReference>
<organism evidence="2">
    <name type="scientific">uncultured delta proteobacterium</name>
    <dbReference type="NCBI Taxonomy" id="34034"/>
    <lineage>
        <taxon>Bacteria</taxon>
        <taxon>Deltaproteobacteria</taxon>
        <taxon>environmental samples</taxon>
    </lineage>
</organism>
<protein>
    <submittedName>
        <fullName evidence="2">Uncharacterized protein</fullName>
    </submittedName>
</protein>